<dbReference type="SMART" id="SM00233">
    <property type="entry name" value="PH"/>
    <property type="match status" value="2"/>
</dbReference>
<reference evidence="4" key="1">
    <citation type="submission" date="2009-08" db="EMBL/GenBank/DDBJ databases">
        <title>Annotation of Salpingoeca rosetta.</title>
        <authorList>
            <consortium name="The Broad Institute Genome Sequencing Platform"/>
            <person name="Russ C."/>
            <person name="Cuomo C."/>
            <person name="Burger G."/>
            <person name="Gray M.W."/>
            <person name="Holland P.W.H."/>
            <person name="King N."/>
            <person name="Lang F.B.F."/>
            <person name="Roger A.J."/>
            <person name="Ruiz-Trillo I."/>
            <person name="Young S.K."/>
            <person name="Zeng Q."/>
            <person name="Gargeya S."/>
            <person name="Alvarado L."/>
            <person name="Berlin A."/>
            <person name="Chapman S.B."/>
            <person name="Chen Z."/>
            <person name="Freedman E."/>
            <person name="Gellesch M."/>
            <person name="Goldberg J."/>
            <person name="Griggs A."/>
            <person name="Gujja S."/>
            <person name="Heilman E."/>
            <person name="Heiman D."/>
            <person name="Howarth C."/>
            <person name="Mehta T."/>
            <person name="Neiman D."/>
            <person name="Pearson M."/>
            <person name="Roberts A."/>
            <person name="Saif S."/>
            <person name="Shea T."/>
            <person name="Shenoy N."/>
            <person name="Sisk P."/>
            <person name="Stolte C."/>
            <person name="Sykes S."/>
            <person name="White J."/>
            <person name="Yandava C."/>
            <person name="Haas B."/>
            <person name="Nusbaum C."/>
            <person name="Birren B."/>
        </authorList>
    </citation>
    <scope>NUCLEOTIDE SEQUENCE [LARGE SCALE GENOMIC DNA]</scope>
    <source>
        <strain evidence="4">ATCC 50818</strain>
    </source>
</reference>
<evidence type="ECO:0000259" key="3">
    <source>
        <dbReference type="PROSITE" id="PS50003"/>
    </source>
</evidence>
<feature type="coiled-coil region" evidence="2">
    <location>
        <begin position="5"/>
        <end position="39"/>
    </location>
</feature>
<feature type="domain" description="PH" evidence="3">
    <location>
        <begin position="197"/>
        <end position="290"/>
    </location>
</feature>
<name>F2UK39_SALR5</name>
<dbReference type="InterPro" id="IPR001849">
    <property type="entry name" value="PH_domain"/>
</dbReference>
<dbReference type="CDD" id="cd00821">
    <property type="entry name" value="PH"/>
    <property type="match status" value="1"/>
</dbReference>
<evidence type="ECO:0000313" key="5">
    <source>
        <dbReference type="Proteomes" id="UP000007799"/>
    </source>
</evidence>
<keyword evidence="1" id="KW-0597">Phosphoprotein</keyword>
<dbReference type="PANTHER" id="PTHR22902:SF27">
    <property type="entry name" value="PLECKSTRIN HOMOLOGY DOMAIN-CONTAINING FAMILY A MEMBER 3"/>
    <property type="match status" value="1"/>
</dbReference>
<keyword evidence="2" id="KW-0175">Coiled coil</keyword>
<organism evidence="5">
    <name type="scientific">Salpingoeca rosetta (strain ATCC 50818 / BSB-021)</name>
    <dbReference type="NCBI Taxonomy" id="946362"/>
    <lineage>
        <taxon>Eukaryota</taxon>
        <taxon>Choanoflagellata</taxon>
        <taxon>Craspedida</taxon>
        <taxon>Salpingoecidae</taxon>
        <taxon>Salpingoeca</taxon>
    </lineage>
</organism>
<dbReference type="AlphaFoldDB" id="F2UK39"/>
<evidence type="ECO:0000256" key="2">
    <source>
        <dbReference type="SAM" id="Coils"/>
    </source>
</evidence>
<dbReference type="InParanoid" id="F2UK39"/>
<dbReference type="KEGG" id="sre:PTSG_08585"/>
<sequence length="297" mass="32755">MEAKLDAALQTIQQQQEKIEELEDMVQALLNCYKDVEARLDDTFDGDSVPLYGSCYGYLQKLSGGIAGSKWKRRWCVLENDGILYYWKTAAAATDPSADKGVIPLAGYSLNAASDDTDLTLRLVGPHKKSYEFHAESRSDKQRWVTAITEQLERMEIDSTGGMGRRQSVHRGRAISRSSTVGRTSPVNEINSSLLETCTFKGWVLRYAQTGWTRAYAVLDADVLYMYKSARDAAGALVLYLADATLSPIYPRDDLFTFEIRTASGGAHTFGFPDEGACKKWLEHLSASTGGTNASSA</sequence>
<dbReference type="STRING" id="946362.F2UK39"/>
<feature type="domain" description="PH" evidence="3">
    <location>
        <begin position="52"/>
        <end position="153"/>
    </location>
</feature>
<dbReference type="GO" id="GO:0005829">
    <property type="term" value="C:cytosol"/>
    <property type="evidence" value="ECO:0007669"/>
    <property type="project" value="GOC"/>
</dbReference>
<evidence type="ECO:0000313" key="4">
    <source>
        <dbReference type="EMBL" id="EGD77488.1"/>
    </source>
</evidence>
<evidence type="ECO:0000256" key="1">
    <source>
        <dbReference type="ARBA" id="ARBA00022553"/>
    </source>
</evidence>
<accession>F2UK39</accession>
<dbReference type="SUPFAM" id="SSF50729">
    <property type="entry name" value="PH domain-like"/>
    <property type="match status" value="2"/>
</dbReference>
<gene>
    <name evidence="4" type="ORF">PTSG_08585</name>
</gene>
<dbReference type="InterPro" id="IPR011993">
    <property type="entry name" value="PH-like_dom_sf"/>
</dbReference>
<dbReference type="Proteomes" id="UP000007799">
    <property type="component" value="Unassembled WGS sequence"/>
</dbReference>
<dbReference type="PROSITE" id="PS50003">
    <property type="entry name" value="PH_DOMAIN"/>
    <property type="match status" value="2"/>
</dbReference>
<dbReference type="OrthoDB" id="2157866at2759"/>
<dbReference type="RefSeq" id="XP_004990376.1">
    <property type="nucleotide sequence ID" value="XM_004990319.1"/>
</dbReference>
<dbReference type="GO" id="GO:0005802">
    <property type="term" value="C:trans-Golgi network"/>
    <property type="evidence" value="ECO:0007669"/>
    <property type="project" value="TreeGrafter"/>
</dbReference>
<dbReference type="GO" id="GO:0055037">
    <property type="term" value="C:recycling endosome"/>
    <property type="evidence" value="ECO:0007669"/>
    <property type="project" value="TreeGrafter"/>
</dbReference>
<protein>
    <recommendedName>
        <fullName evidence="3">PH domain-containing protein</fullName>
    </recommendedName>
</protein>
<dbReference type="InterPro" id="IPR045188">
    <property type="entry name" value="Boi1/Boi2-like"/>
</dbReference>
<dbReference type="GO" id="GO:0042147">
    <property type="term" value="P:retrograde transport, endosome to Golgi"/>
    <property type="evidence" value="ECO:0007669"/>
    <property type="project" value="TreeGrafter"/>
</dbReference>
<dbReference type="GO" id="GO:0007032">
    <property type="term" value="P:endosome organization"/>
    <property type="evidence" value="ECO:0007669"/>
    <property type="project" value="TreeGrafter"/>
</dbReference>
<dbReference type="PANTHER" id="PTHR22902">
    <property type="entry name" value="SESQUIPEDALIAN"/>
    <property type="match status" value="1"/>
</dbReference>
<dbReference type="GO" id="GO:0005769">
    <property type="term" value="C:early endosome"/>
    <property type="evidence" value="ECO:0007669"/>
    <property type="project" value="TreeGrafter"/>
</dbReference>
<proteinExistence type="predicted"/>
<keyword evidence="5" id="KW-1185">Reference proteome</keyword>
<dbReference type="GeneID" id="16070933"/>
<dbReference type="Pfam" id="PF00169">
    <property type="entry name" value="PH"/>
    <property type="match status" value="2"/>
</dbReference>
<dbReference type="Gene3D" id="2.30.29.30">
    <property type="entry name" value="Pleckstrin-homology domain (PH domain)/Phosphotyrosine-binding domain (PTB)"/>
    <property type="match status" value="2"/>
</dbReference>
<dbReference type="GO" id="GO:0001881">
    <property type="term" value="P:receptor recycling"/>
    <property type="evidence" value="ECO:0007669"/>
    <property type="project" value="TreeGrafter"/>
</dbReference>
<dbReference type="EMBL" id="GL832978">
    <property type="protein sequence ID" value="EGD77488.1"/>
    <property type="molecule type" value="Genomic_DNA"/>
</dbReference>